<name>A0AAU9TX26_EUPED</name>
<keyword evidence="3" id="KW-1185">Reference proteome</keyword>
<evidence type="ECO:0000313" key="3">
    <source>
        <dbReference type="Proteomes" id="UP001153954"/>
    </source>
</evidence>
<evidence type="ECO:0000256" key="1">
    <source>
        <dbReference type="SAM" id="SignalP"/>
    </source>
</evidence>
<dbReference type="EMBL" id="CAKOGL010000011">
    <property type="protein sequence ID" value="CAH2091711.1"/>
    <property type="molecule type" value="Genomic_DNA"/>
</dbReference>
<accession>A0AAU9TX26</accession>
<proteinExistence type="predicted"/>
<protein>
    <submittedName>
        <fullName evidence="2">Uncharacterized protein</fullName>
    </submittedName>
</protein>
<dbReference type="AlphaFoldDB" id="A0AAU9TX26"/>
<sequence length="69" mass="7970">MAIKGFGELIGLFLAVAFCITCPEYDPKFITAAENQMVMIKVKFNPKMYLANQSEKEDNDSDCRMREKW</sequence>
<feature type="chain" id="PRO_5043437630" evidence="1">
    <location>
        <begin position="18"/>
        <end position="69"/>
    </location>
</feature>
<keyword evidence="1" id="KW-0732">Signal</keyword>
<evidence type="ECO:0000313" key="2">
    <source>
        <dbReference type="EMBL" id="CAH2091711.1"/>
    </source>
</evidence>
<dbReference type="Proteomes" id="UP001153954">
    <property type="component" value="Unassembled WGS sequence"/>
</dbReference>
<reference evidence="2" key="1">
    <citation type="submission" date="2022-03" db="EMBL/GenBank/DDBJ databases">
        <authorList>
            <person name="Tunstrom K."/>
        </authorList>
    </citation>
    <scope>NUCLEOTIDE SEQUENCE</scope>
</reference>
<gene>
    <name evidence="2" type="ORF">EEDITHA_LOCUS7550</name>
</gene>
<organism evidence="2 3">
    <name type="scientific">Euphydryas editha</name>
    <name type="common">Edith's checkerspot</name>
    <dbReference type="NCBI Taxonomy" id="104508"/>
    <lineage>
        <taxon>Eukaryota</taxon>
        <taxon>Metazoa</taxon>
        <taxon>Ecdysozoa</taxon>
        <taxon>Arthropoda</taxon>
        <taxon>Hexapoda</taxon>
        <taxon>Insecta</taxon>
        <taxon>Pterygota</taxon>
        <taxon>Neoptera</taxon>
        <taxon>Endopterygota</taxon>
        <taxon>Lepidoptera</taxon>
        <taxon>Glossata</taxon>
        <taxon>Ditrysia</taxon>
        <taxon>Papilionoidea</taxon>
        <taxon>Nymphalidae</taxon>
        <taxon>Nymphalinae</taxon>
        <taxon>Euphydryas</taxon>
    </lineage>
</organism>
<comment type="caution">
    <text evidence="2">The sequence shown here is derived from an EMBL/GenBank/DDBJ whole genome shotgun (WGS) entry which is preliminary data.</text>
</comment>
<feature type="signal peptide" evidence="1">
    <location>
        <begin position="1"/>
        <end position="17"/>
    </location>
</feature>